<organism evidence="2 3">
    <name type="scientific">Dorcoceras hygrometricum</name>
    <dbReference type="NCBI Taxonomy" id="472368"/>
    <lineage>
        <taxon>Eukaryota</taxon>
        <taxon>Viridiplantae</taxon>
        <taxon>Streptophyta</taxon>
        <taxon>Embryophyta</taxon>
        <taxon>Tracheophyta</taxon>
        <taxon>Spermatophyta</taxon>
        <taxon>Magnoliopsida</taxon>
        <taxon>eudicotyledons</taxon>
        <taxon>Gunneridae</taxon>
        <taxon>Pentapetalae</taxon>
        <taxon>asterids</taxon>
        <taxon>lamiids</taxon>
        <taxon>Lamiales</taxon>
        <taxon>Gesneriaceae</taxon>
        <taxon>Didymocarpoideae</taxon>
        <taxon>Trichosporeae</taxon>
        <taxon>Loxocarpinae</taxon>
        <taxon>Dorcoceras</taxon>
    </lineage>
</organism>
<accession>A0A2Z7CN42</accession>
<dbReference type="EMBL" id="KQ994472">
    <property type="protein sequence ID" value="KZV48183.1"/>
    <property type="molecule type" value="Genomic_DNA"/>
</dbReference>
<feature type="region of interest" description="Disordered" evidence="1">
    <location>
        <begin position="1"/>
        <end position="32"/>
    </location>
</feature>
<dbReference type="Proteomes" id="UP000250235">
    <property type="component" value="Unassembled WGS sequence"/>
</dbReference>
<feature type="compositionally biased region" description="Low complexity" evidence="1">
    <location>
        <begin position="1"/>
        <end position="16"/>
    </location>
</feature>
<evidence type="ECO:0000313" key="3">
    <source>
        <dbReference type="Proteomes" id="UP000250235"/>
    </source>
</evidence>
<evidence type="ECO:0000256" key="1">
    <source>
        <dbReference type="SAM" id="MobiDB-lite"/>
    </source>
</evidence>
<sequence>MPTSHSSKSDSLSDSENTSKHEEVSEFDEIEGLLDSEVETFENLIDEETIGHNHPSKELRHVNQQCGIANVDALWYGHLSSKLKPNSEQEIRSLTLGSFPRRSTLPTCQRRPLFPFTRSPS</sequence>
<proteinExistence type="predicted"/>
<reference evidence="2 3" key="1">
    <citation type="journal article" date="2015" name="Proc. Natl. Acad. Sci. U.S.A.">
        <title>The resurrection genome of Boea hygrometrica: A blueprint for survival of dehydration.</title>
        <authorList>
            <person name="Xiao L."/>
            <person name="Yang G."/>
            <person name="Zhang L."/>
            <person name="Yang X."/>
            <person name="Zhao S."/>
            <person name="Ji Z."/>
            <person name="Zhou Q."/>
            <person name="Hu M."/>
            <person name="Wang Y."/>
            <person name="Chen M."/>
            <person name="Xu Y."/>
            <person name="Jin H."/>
            <person name="Xiao X."/>
            <person name="Hu G."/>
            <person name="Bao F."/>
            <person name="Hu Y."/>
            <person name="Wan P."/>
            <person name="Li L."/>
            <person name="Deng X."/>
            <person name="Kuang T."/>
            <person name="Xiang C."/>
            <person name="Zhu J.K."/>
            <person name="Oliver M.J."/>
            <person name="He Y."/>
        </authorList>
    </citation>
    <scope>NUCLEOTIDE SEQUENCE [LARGE SCALE GENOMIC DNA]</scope>
    <source>
        <strain evidence="3">cv. XS01</strain>
    </source>
</reference>
<keyword evidence="3" id="KW-1185">Reference proteome</keyword>
<dbReference type="GO" id="GO:0016787">
    <property type="term" value="F:hydrolase activity"/>
    <property type="evidence" value="ECO:0007669"/>
    <property type="project" value="UniProtKB-KW"/>
</dbReference>
<protein>
    <submittedName>
        <fullName evidence="2">Ubiquitin carboxyl-terminal hydrolase 17-like</fullName>
    </submittedName>
</protein>
<feature type="region of interest" description="Disordered" evidence="1">
    <location>
        <begin position="99"/>
        <end position="121"/>
    </location>
</feature>
<evidence type="ECO:0000313" key="2">
    <source>
        <dbReference type="EMBL" id="KZV48183.1"/>
    </source>
</evidence>
<keyword evidence="2" id="KW-0378">Hydrolase</keyword>
<gene>
    <name evidence="2" type="ORF">F511_20316</name>
</gene>
<name>A0A2Z7CN42_9LAMI</name>
<dbReference type="AlphaFoldDB" id="A0A2Z7CN42"/>